<dbReference type="Gene3D" id="3.40.50.10850">
    <property type="entry name" value="Ntrc-like two-domain protein"/>
    <property type="match status" value="1"/>
</dbReference>
<evidence type="ECO:0000313" key="3">
    <source>
        <dbReference type="Proteomes" id="UP001236415"/>
    </source>
</evidence>
<dbReference type="EMBL" id="CP127162">
    <property type="protein sequence ID" value="WIV20165.1"/>
    <property type="molecule type" value="Genomic_DNA"/>
</dbReference>
<gene>
    <name evidence="2" type="ORF">QPK24_05520</name>
</gene>
<keyword evidence="3" id="KW-1185">Reference proteome</keyword>
<organism evidence="2 3">
    <name type="scientific">Paenibacillus polygoni</name>
    <dbReference type="NCBI Taxonomy" id="3050112"/>
    <lineage>
        <taxon>Bacteria</taxon>
        <taxon>Bacillati</taxon>
        <taxon>Bacillota</taxon>
        <taxon>Bacilli</taxon>
        <taxon>Bacillales</taxon>
        <taxon>Paenibacillaceae</taxon>
        <taxon>Paenibacillus</taxon>
    </lineage>
</organism>
<dbReference type="Proteomes" id="UP001236415">
    <property type="component" value="Chromosome"/>
</dbReference>
<proteinExistence type="predicted"/>
<sequence length="392" mass="45005">MNKVLLASSSLEYVEALLDFIQGSPYSAVFQVTAFSQPEAMSRYIEELTPTSTPDLVVAEESFIEKWNSSPFADKVSVLLLTEQFVSEESQTKIRKYQPLPAILAKWEEVLLSLSRRERGRFTSAQTWVIGVTSASGGCGKTTVALNLAKQLGRSGYSVFYLNLETMDSTGPFLHTSKSSIERQTESGGDLFSQLLYQLRANKVPNNSFHGEKNDRIDLNPYTVRNERIQADCFIPANNRKEMLQMSKSDTSELIRLITESGQYHFVIADPDSVWDLRSEAVMEESQLLVWLLSDDIHTMNKCKEWMKFHRQLDPEQHENRMRKTWHVINRYMGNMVNELPDEGMIAEHYLPYIPSWKQMREPDLLLNSPIYQKEMNKLCETIGALYRENTA</sequence>
<dbReference type="RefSeq" id="WP_285746852.1">
    <property type="nucleotide sequence ID" value="NZ_CP127162.1"/>
</dbReference>
<dbReference type="Gene3D" id="3.40.50.300">
    <property type="entry name" value="P-loop containing nucleotide triphosphate hydrolases"/>
    <property type="match status" value="1"/>
</dbReference>
<protein>
    <submittedName>
        <fullName evidence="2">ParA family protein</fullName>
    </submittedName>
</protein>
<dbReference type="Pfam" id="PF01656">
    <property type="entry name" value="CbiA"/>
    <property type="match status" value="1"/>
</dbReference>
<feature type="domain" description="CobQ/CobB/MinD/ParA nucleotide binding" evidence="1">
    <location>
        <begin position="131"/>
        <end position="353"/>
    </location>
</feature>
<accession>A0ABY8X3Z6</accession>
<dbReference type="InterPro" id="IPR027417">
    <property type="entry name" value="P-loop_NTPase"/>
</dbReference>
<evidence type="ECO:0000313" key="2">
    <source>
        <dbReference type="EMBL" id="WIV20165.1"/>
    </source>
</evidence>
<evidence type="ECO:0000259" key="1">
    <source>
        <dbReference type="Pfam" id="PF01656"/>
    </source>
</evidence>
<dbReference type="SUPFAM" id="SSF52540">
    <property type="entry name" value="P-loop containing nucleoside triphosphate hydrolases"/>
    <property type="match status" value="1"/>
</dbReference>
<reference evidence="2 3" key="1">
    <citation type="submission" date="2023-06" db="EMBL/GenBank/DDBJ databases">
        <title>Paenibacillus polygonum sp. nov., an endophytic bacterium, isolated from Polygonum lapathifolium L. in Nanji Wetland National Nature Reserve, South of Poyang Lake, Jiangxi Province, China.</title>
        <authorList>
            <person name="Yu Z."/>
        </authorList>
    </citation>
    <scope>NUCLEOTIDE SEQUENCE [LARGE SCALE GENOMIC DNA]</scope>
    <source>
        <strain evidence="2 3">C31</strain>
    </source>
</reference>
<dbReference type="InterPro" id="IPR002586">
    <property type="entry name" value="CobQ/CobB/MinD/ParA_Nub-bd_dom"/>
</dbReference>
<name>A0ABY8X3Z6_9BACL</name>